<evidence type="ECO:0000256" key="1">
    <source>
        <dbReference type="ARBA" id="ARBA00004141"/>
    </source>
</evidence>
<dbReference type="STRING" id="42249.A0A317T019"/>
<accession>A0A317T019</accession>
<keyword evidence="4 7" id="KW-0812">Transmembrane</keyword>
<evidence type="ECO:0000256" key="7">
    <source>
        <dbReference type="SAM" id="Phobius"/>
    </source>
</evidence>
<dbReference type="OrthoDB" id="4540492at2759"/>
<feature type="transmembrane region" description="Helical" evidence="7">
    <location>
        <begin position="194"/>
        <end position="215"/>
    </location>
</feature>
<gene>
    <name evidence="8" type="ORF">C7212DRAFT_163037</name>
</gene>
<dbReference type="GO" id="GO:0016020">
    <property type="term" value="C:membrane"/>
    <property type="evidence" value="ECO:0007669"/>
    <property type="project" value="UniProtKB-SubCell"/>
</dbReference>
<sequence>TDPQTKNTPLLDGTLTAVAQNKEIGLIAFVTNREYRLGFRIVPAVMFAQQLTRINAVVFYSVSILQDVLPNSVRYLNRGISGVNFFMIEGVSLLFDRVSPRTWRLASMLFMGIFAFALATNNFIELATLSAIVTLLFVMSFPVGMSPLPWMVASRKIERMADGAAQFVDLISNWMGTLFVSFAVAIMAHTVGMHIIFVISAGVSLIFFGWGFSFCNITQWDHEERAVPFGSGVSCGLCDFDILFAHCA</sequence>
<dbReference type="Pfam" id="PF00083">
    <property type="entry name" value="Sugar_tr"/>
    <property type="match status" value="1"/>
</dbReference>
<dbReference type="PRINTS" id="PR00171">
    <property type="entry name" value="SUGRTRNSPORT"/>
</dbReference>
<feature type="transmembrane region" description="Helical" evidence="7">
    <location>
        <begin position="167"/>
        <end position="188"/>
    </location>
</feature>
<dbReference type="InterPro" id="IPR045263">
    <property type="entry name" value="GLUT"/>
</dbReference>
<evidence type="ECO:0000313" key="9">
    <source>
        <dbReference type="Proteomes" id="UP000246991"/>
    </source>
</evidence>
<organism evidence="8 9">
    <name type="scientific">Tuber magnatum</name>
    <name type="common">white Piedmont truffle</name>
    <dbReference type="NCBI Taxonomy" id="42249"/>
    <lineage>
        <taxon>Eukaryota</taxon>
        <taxon>Fungi</taxon>
        <taxon>Dikarya</taxon>
        <taxon>Ascomycota</taxon>
        <taxon>Pezizomycotina</taxon>
        <taxon>Pezizomycetes</taxon>
        <taxon>Pezizales</taxon>
        <taxon>Tuberaceae</taxon>
        <taxon>Tuber</taxon>
    </lineage>
</organism>
<feature type="non-terminal residue" evidence="8">
    <location>
        <position position="1"/>
    </location>
</feature>
<dbReference type="SUPFAM" id="SSF103473">
    <property type="entry name" value="MFS general substrate transporter"/>
    <property type="match status" value="1"/>
</dbReference>
<protein>
    <recommendedName>
        <fullName evidence="10">Major facilitator superfamily (MFS) profile domain-containing protein</fullName>
    </recommendedName>
</protein>
<dbReference type="InterPro" id="IPR005828">
    <property type="entry name" value="MFS_sugar_transport-like"/>
</dbReference>
<keyword evidence="9" id="KW-1185">Reference proteome</keyword>
<dbReference type="GO" id="GO:0015149">
    <property type="term" value="F:hexose transmembrane transporter activity"/>
    <property type="evidence" value="ECO:0007669"/>
    <property type="project" value="TreeGrafter"/>
</dbReference>
<reference evidence="8 9" key="1">
    <citation type="submission" date="2018-03" db="EMBL/GenBank/DDBJ databases">
        <title>Genomes of Pezizomycetes fungi and the evolution of truffles.</title>
        <authorList>
            <person name="Murat C."/>
            <person name="Payen T."/>
            <person name="Noel B."/>
            <person name="Kuo A."/>
            <person name="Martin F.M."/>
        </authorList>
    </citation>
    <scope>NUCLEOTIDE SEQUENCE [LARGE SCALE GENOMIC DNA]</scope>
    <source>
        <strain evidence="8">091103-1</strain>
    </source>
</reference>
<comment type="similarity">
    <text evidence="2">Belongs to the major facilitator superfamily. Sugar transporter (TC 2.A.1.1) family.</text>
</comment>
<proteinExistence type="inferred from homology"/>
<comment type="subcellular location">
    <subcellularLocation>
        <location evidence="1">Membrane</location>
        <topology evidence="1">Multi-pass membrane protein</topology>
    </subcellularLocation>
</comment>
<dbReference type="Gene3D" id="1.20.1250.20">
    <property type="entry name" value="MFS general substrate transporter like domains"/>
    <property type="match status" value="1"/>
</dbReference>
<keyword evidence="3" id="KW-0813">Transport</keyword>
<dbReference type="PANTHER" id="PTHR23503">
    <property type="entry name" value="SOLUTE CARRIER FAMILY 2"/>
    <property type="match status" value="1"/>
</dbReference>
<evidence type="ECO:0000256" key="5">
    <source>
        <dbReference type="ARBA" id="ARBA00022989"/>
    </source>
</evidence>
<keyword evidence="6 7" id="KW-0472">Membrane</keyword>
<dbReference type="InterPro" id="IPR036259">
    <property type="entry name" value="MFS_trans_sf"/>
</dbReference>
<evidence type="ECO:0000313" key="8">
    <source>
        <dbReference type="EMBL" id="PWW80038.1"/>
    </source>
</evidence>
<name>A0A317T019_9PEZI</name>
<dbReference type="PANTHER" id="PTHR23503:SF8">
    <property type="entry name" value="FACILITATED GLUCOSE TRANSPORTER PROTEIN 1"/>
    <property type="match status" value="1"/>
</dbReference>
<comment type="caution">
    <text evidence="8">The sequence shown here is derived from an EMBL/GenBank/DDBJ whole genome shotgun (WGS) entry which is preliminary data.</text>
</comment>
<evidence type="ECO:0000256" key="3">
    <source>
        <dbReference type="ARBA" id="ARBA00022448"/>
    </source>
</evidence>
<evidence type="ECO:0000256" key="6">
    <source>
        <dbReference type="ARBA" id="ARBA00023136"/>
    </source>
</evidence>
<dbReference type="EMBL" id="PYWC01000005">
    <property type="protein sequence ID" value="PWW80038.1"/>
    <property type="molecule type" value="Genomic_DNA"/>
</dbReference>
<feature type="transmembrane region" description="Helical" evidence="7">
    <location>
        <begin position="126"/>
        <end position="146"/>
    </location>
</feature>
<dbReference type="InterPro" id="IPR003663">
    <property type="entry name" value="Sugar/inositol_transpt"/>
</dbReference>
<feature type="transmembrane region" description="Helical" evidence="7">
    <location>
        <begin position="102"/>
        <end position="120"/>
    </location>
</feature>
<keyword evidence="5 7" id="KW-1133">Transmembrane helix</keyword>
<dbReference type="Proteomes" id="UP000246991">
    <property type="component" value="Unassembled WGS sequence"/>
</dbReference>
<evidence type="ECO:0000256" key="2">
    <source>
        <dbReference type="ARBA" id="ARBA00010992"/>
    </source>
</evidence>
<evidence type="ECO:0008006" key="10">
    <source>
        <dbReference type="Google" id="ProtNLM"/>
    </source>
</evidence>
<dbReference type="AlphaFoldDB" id="A0A317T019"/>
<evidence type="ECO:0000256" key="4">
    <source>
        <dbReference type="ARBA" id="ARBA00022692"/>
    </source>
</evidence>